<evidence type="ECO:0000313" key="4">
    <source>
        <dbReference type="EnsemblMetazoa" id="HelroP183406"/>
    </source>
</evidence>
<dbReference type="RefSeq" id="XP_009010686.1">
    <property type="nucleotide sequence ID" value="XM_009012438.1"/>
</dbReference>
<evidence type="ECO:0000256" key="1">
    <source>
        <dbReference type="ARBA" id="ARBA00023157"/>
    </source>
</evidence>
<dbReference type="Proteomes" id="UP000015101">
    <property type="component" value="Unassembled WGS sequence"/>
</dbReference>
<dbReference type="GO" id="GO:0009897">
    <property type="term" value="C:external side of plasma membrane"/>
    <property type="evidence" value="ECO:0000318"/>
    <property type="project" value="GO_Central"/>
</dbReference>
<dbReference type="EnsemblMetazoa" id="HelroT183406">
    <property type="protein sequence ID" value="HelroP183406"/>
    <property type="gene ID" value="HelroG183406"/>
</dbReference>
<name>T1FJK9_HELRO</name>
<keyword evidence="1" id="KW-1015">Disulfide bond</keyword>
<dbReference type="GO" id="GO:0030246">
    <property type="term" value="F:carbohydrate binding"/>
    <property type="evidence" value="ECO:0000318"/>
    <property type="project" value="GO_Central"/>
</dbReference>
<dbReference type="SMART" id="SM00034">
    <property type="entry name" value="CLECT"/>
    <property type="match status" value="1"/>
</dbReference>
<keyword evidence="5" id="KW-1185">Reference proteome</keyword>
<accession>T1FJK9</accession>
<dbReference type="PROSITE" id="PS50041">
    <property type="entry name" value="C_TYPE_LECTIN_2"/>
    <property type="match status" value="1"/>
</dbReference>
<dbReference type="EMBL" id="AMQM01008748">
    <property type="status" value="NOT_ANNOTATED_CDS"/>
    <property type="molecule type" value="Genomic_DNA"/>
</dbReference>
<dbReference type="InterPro" id="IPR018378">
    <property type="entry name" value="C-type_lectin_CS"/>
</dbReference>
<evidence type="ECO:0000259" key="2">
    <source>
        <dbReference type="PROSITE" id="PS50041"/>
    </source>
</evidence>
<proteinExistence type="predicted"/>
<dbReference type="PROSITE" id="PS00615">
    <property type="entry name" value="C_TYPE_LECTIN_1"/>
    <property type="match status" value="1"/>
</dbReference>
<dbReference type="KEGG" id="hro:HELRODRAFT_183406"/>
<dbReference type="InterPro" id="IPR016186">
    <property type="entry name" value="C-type_lectin-like/link_sf"/>
</dbReference>
<gene>
    <name evidence="4" type="primary">20209008</name>
    <name evidence="3" type="ORF">HELRODRAFT_183406</name>
</gene>
<dbReference type="InParanoid" id="T1FJK9"/>
<dbReference type="SUPFAM" id="SSF56436">
    <property type="entry name" value="C-type lectin-like"/>
    <property type="match status" value="1"/>
</dbReference>
<reference evidence="5" key="1">
    <citation type="submission" date="2012-12" db="EMBL/GenBank/DDBJ databases">
        <authorList>
            <person name="Hellsten U."/>
            <person name="Grimwood J."/>
            <person name="Chapman J.A."/>
            <person name="Shapiro H."/>
            <person name="Aerts A."/>
            <person name="Otillar R.P."/>
            <person name="Terry A.Y."/>
            <person name="Boore J.L."/>
            <person name="Simakov O."/>
            <person name="Marletaz F."/>
            <person name="Cho S.-J."/>
            <person name="Edsinger-Gonzales E."/>
            <person name="Havlak P."/>
            <person name="Kuo D.-H."/>
            <person name="Larsson T."/>
            <person name="Lv J."/>
            <person name="Arendt D."/>
            <person name="Savage R."/>
            <person name="Osoegawa K."/>
            <person name="de Jong P."/>
            <person name="Lindberg D.R."/>
            <person name="Seaver E.C."/>
            <person name="Weisblat D.A."/>
            <person name="Putnam N.H."/>
            <person name="Grigoriev I.V."/>
            <person name="Rokhsar D.S."/>
        </authorList>
    </citation>
    <scope>NUCLEOTIDE SEQUENCE</scope>
</reference>
<dbReference type="HOGENOM" id="CLU_098415_0_0_1"/>
<dbReference type="CDD" id="cd00037">
    <property type="entry name" value="CLECT"/>
    <property type="match status" value="1"/>
</dbReference>
<evidence type="ECO:0000313" key="3">
    <source>
        <dbReference type="EMBL" id="ESO11231.1"/>
    </source>
</evidence>
<dbReference type="EMBL" id="KB095840">
    <property type="protein sequence ID" value="ESO11231.1"/>
    <property type="molecule type" value="Genomic_DNA"/>
</dbReference>
<reference evidence="4" key="3">
    <citation type="submission" date="2015-06" db="UniProtKB">
        <authorList>
            <consortium name="EnsemblMetazoa"/>
        </authorList>
    </citation>
    <scope>IDENTIFICATION</scope>
</reference>
<protein>
    <recommendedName>
        <fullName evidence="2">C-type lectin domain-containing protein</fullName>
    </recommendedName>
</protein>
<organism evidence="4 5">
    <name type="scientific">Helobdella robusta</name>
    <name type="common">Californian leech</name>
    <dbReference type="NCBI Taxonomy" id="6412"/>
    <lineage>
        <taxon>Eukaryota</taxon>
        <taxon>Metazoa</taxon>
        <taxon>Spiralia</taxon>
        <taxon>Lophotrochozoa</taxon>
        <taxon>Annelida</taxon>
        <taxon>Clitellata</taxon>
        <taxon>Hirudinea</taxon>
        <taxon>Rhynchobdellida</taxon>
        <taxon>Glossiphoniidae</taxon>
        <taxon>Helobdella</taxon>
    </lineage>
</organism>
<dbReference type="InterPro" id="IPR001304">
    <property type="entry name" value="C-type_lectin-like"/>
</dbReference>
<dbReference type="Gene3D" id="3.10.100.10">
    <property type="entry name" value="Mannose-Binding Protein A, subunit A"/>
    <property type="match status" value="1"/>
</dbReference>
<dbReference type="GO" id="GO:0006955">
    <property type="term" value="P:immune response"/>
    <property type="evidence" value="ECO:0000318"/>
    <property type="project" value="GO_Central"/>
</dbReference>
<feature type="domain" description="C-type lectin" evidence="2">
    <location>
        <begin position="115"/>
        <end position="258"/>
    </location>
</feature>
<dbReference type="CTD" id="20209008"/>
<dbReference type="GeneID" id="20209008"/>
<dbReference type="AlphaFoldDB" id="T1FJK9"/>
<evidence type="ECO:0000313" key="5">
    <source>
        <dbReference type="Proteomes" id="UP000015101"/>
    </source>
</evidence>
<dbReference type="GO" id="GO:0038187">
    <property type="term" value="F:pattern recognition receptor activity"/>
    <property type="evidence" value="ECO:0000318"/>
    <property type="project" value="GO_Central"/>
</dbReference>
<dbReference type="InterPro" id="IPR016187">
    <property type="entry name" value="CTDL_fold"/>
</dbReference>
<sequence length="264" mass="30543">MLLFKNICYSLIVLICRNFDKIICKYNSERLYRKDDNLPFTCFGDAPSATHENVSLARCSLACNNLKNCLVFQYYETNKCDLFVTWSIWIKQSVGGCSLYTRAGLCPPSFVYFPLSNSCYKLEVGSWNWEQARSWCNHLSPPYTFPAIINTTKKNDAVTFYLNSIKDSNNIDCYNSDYFSRKMWIGGQRIDPANVLTIFVWKPFPNVALSLGNETFWFPTQPDAFLGSLFLESCMTFWHDNFNWNDLSCYYAKCVLCEATPILN</sequence>
<reference evidence="3 5" key="2">
    <citation type="journal article" date="2013" name="Nature">
        <title>Insights into bilaterian evolution from three spiralian genomes.</title>
        <authorList>
            <person name="Simakov O."/>
            <person name="Marletaz F."/>
            <person name="Cho S.J."/>
            <person name="Edsinger-Gonzales E."/>
            <person name="Havlak P."/>
            <person name="Hellsten U."/>
            <person name="Kuo D.H."/>
            <person name="Larsson T."/>
            <person name="Lv J."/>
            <person name="Arendt D."/>
            <person name="Savage R."/>
            <person name="Osoegawa K."/>
            <person name="de Jong P."/>
            <person name="Grimwood J."/>
            <person name="Chapman J.A."/>
            <person name="Shapiro H."/>
            <person name="Aerts A."/>
            <person name="Otillar R.P."/>
            <person name="Terry A.Y."/>
            <person name="Boore J.L."/>
            <person name="Grigoriev I.V."/>
            <person name="Lindberg D.R."/>
            <person name="Seaver E.C."/>
            <person name="Weisblat D.A."/>
            <person name="Putnam N.H."/>
            <person name="Rokhsar D.S."/>
        </authorList>
    </citation>
    <scope>NUCLEOTIDE SEQUENCE</scope>
</reference>